<feature type="transmembrane region" description="Helical" evidence="3">
    <location>
        <begin position="282"/>
        <end position="300"/>
    </location>
</feature>
<keyword evidence="3" id="KW-1133">Transmembrane helix</keyword>
<dbReference type="InterPro" id="IPR052734">
    <property type="entry name" value="Nod_factor_acetyltransferase"/>
</dbReference>
<evidence type="ECO:0000256" key="1">
    <source>
        <dbReference type="ARBA" id="ARBA00004370"/>
    </source>
</evidence>
<gene>
    <name evidence="5" type="ORF">CF394_07400</name>
</gene>
<comment type="subcellular location">
    <subcellularLocation>
        <location evidence="1">Membrane</location>
    </subcellularLocation>
</comment>
<protein>
    <submittedName>
        <fullName evidence="5">Fucose 4-O-acetylase</fullName>
    </submittedName>
</protein>
<feature type="domain" description="Acyltransferase 3" evidence="4">
    <location>
        <begin position="6"/>
        <end position="326"/>
    </location>
</feature>
<feature type="transmembrane region" description="Helical" evidence="3">
    <location>
        <begin position="33"/>
        <end position="53"/>
    </location>
</feature>
<feature type="transmembrane region" description="Helical" evidence="3">
    <location>
        <begin position="306"/>
        <end position="326"/>
    </location>
</feature>
<feature type="transmembrane region" description="Helical" evidence="3">
    <location>
        <begin position="211"/>
        <end position="229"/>
    </location>
</feature>
<sequence length="355" mass="41144">MAKKRIHWLDAAKGFLMILVVLGHYPHEMPFPLIQYIYWFHMPAFFLLSGIFFKEVHSLKEANGTLTKRFMQLLFPYFFFLLAITSVRYSIELATLNFDWRWYAEDFLKILIGGRFARGAYGVIWFITTLYFSYVIFTFLTLYTKRTTQWAVLFLLYTIAHIQSFWAMDVVGGAPDQASQAIPMLWNLDVAFIAVVYFAIGSYLKSFWLEVPNKVGVAGLFVTIIAIAVDKIGWIDYHLSLKFLRYNHFVLDLVIPLAMIVVFVWVFQLLAKYLEMKPMQFIESHSIAIMYLHIFTYMILNDYFLLGPIGFTVAGIVFPILASLAIQKLIPHGEVVLGNISRLRVTKKQLNRSNG</sequence>
<organism evidence="5 6">
    <name type="scientific">Tetzosporium hominis</name>
    <dbReference type="NCBI Taxonomy" id="2020506"/>
    <lineage>
        <taxon>Bacteria</taxon>
        <taxon>Bacillati</taxon>
        <taxon>Bacillota</taxon>
        <taxon>Bacilli</taxon>
        <taxon>Bacillales</taxon>
        <taxon>Caryophanaceae</taxon>
        <taxon>Tetzosporium</taxon>
    </lineage>
</organism>
<evidence type="ECO:0000313" key="5">
    <source>
        <dbReference type="EMBL" id="OZS78203.1"/>
    </source>
</evidence>
<feature type="transmembrane region" description="Helical" evidence="3">
    <location>
        <begin position="7"/>
        <end position="27"/>
    </location>
</feature>
<reference evidence="5 6" key="1">
    <citation type="submission" date="2017-07" db="EMBL/GenBank/DDBJ databases">
        <title>Tetzosporium hominis gen.nov. sp.nov.</title>
        <authorList>
            <person name="Tetz G."/>
            <person name="Tetz V."/>
        </authorList>
    </citation>
    <scope>NUCLEOTIDE SEQUENCE [LARGE SCALE GENOMIC DNA]</scope>
    <source>
        <strain evidence="5 6">VT-49</strain>
    </source>
</reference>
<dbReference type="InterPro" id="IPR002656">
    <property type="entry name" value="Acyl_transf_3_dom"/>
</dbReference>
<feature type="transmembrane region" description="Helical" evidence="3">
    <location>
        <begin position="184"/>
        <end position="204"/>
    </location>
</feature>
<dbReference type="Proteomes" id="UP000217065">
    <property type="component" value="Unassembled WGS sequence"/>
</dbReference>
<feature type="transmembrane region" description="Helical" evidence="3">
    <location>
        <begin position="150"/>
        <end position="168"/>
    </location>
</feature>
<keyword evidence="3" id="KW-0472">Membrane</keyword>
<evidence type="ECO:0000256" key="2">
    <source>
        <dbReference type="ARBA" id="ARBA00007400"/>
    </source>
</evidence>
<proteinExistence type="inferred from homology"/>
<dbReference type="EMBL" id="NOKQ01000201">
    <property type="protein sequence ID" value="OZS78203.1"/>
    <property type="molecule type" value="Genomic_DNA"/>
</dbReference>
<dbReference type="AlphaFoldDB" id="A0A264W3P3"/>
<dbReference type="PANTHER" id="PTHR37312:SF1">
    <property type="entry name" value="MEMBRANE-BOUND ACYLTRANSFERASE YKRP-RELATED"/>
    <property type="match status" value="1"/>
</dbReference>
<feature type="transmembrane region" description="Helical" evidence="3">
    <location>
        <begin position="249"/>
        <end position="270"/>
    </location>
</feature>
<feature type="transmembrane region" description="Helical" evidence="3">
    <location>
        <begin position="123"/>
        <end position="143"/>
    </location>
</feature>
<keyword evidence="6" id="KW-1185">Reference proteome</keyword>
<dbReference type="PANTHER" id="PTHR37312">
    <property type="entry name" value="MEMBRANE-BOUND ACYLTRANSFERASE YKRP-RELATED"/>
    <property type="match status" value="1"/>
</dbReference>
<evidence type="ECO:0000256" key="3">
    <source>
        <dbReference type="SAM" id="Phobius"/>
    </source>
</evidence>
<name>A0A264W3P3_9BACL</name>
<dbReference type="Pfam" id="PF01757">
    <property type="entry name" value="Acyl_transf_3"/>
    <property type="match status" value="1"/>
</dbReference>
<feature type="transmembrane region" description="Helical" evidence="3">
    <location>
        <begin position="74"/>
        <end position="91"/>
    </location>
</feature>
<keyword evidence="3" id="KW-0812">Transmembrane</keyword>
<comment type="similarity">
    <text evidence="2">Belongs to the acyltransferase 3 family.</text>
</comment>
<evidence type="ECO:0000259" key="4">
    <source>
        <dbReference type="Pfam" id="PF01757"/>
    </source>
</evidence>
<accession>A0A264W3P3</accession>
<comment type="caution">
    <text evidence="5">The sequence shown here is derived from an EMBL/GenBank/DDBJ whole genome shotgun (WGS) entry which is preliminary data.</text>
</comment>
<evidence type="ECO:0000313" key="6">
    <source>
        <dbReference type="Proteomes" id="UP000217065"/>
    </source>
</evidence>
<dbReference type="RefSeq" id="WP_094942670.1">
    <property type="nucleotide sequence ID" value="NZ_NOKQ01000201.1"/>
</dbReference>
<dbReference type="GO" id="GO:0016747">
    <property type="term" value="F:acyltransferase activity, transferring groups other than amino-acyl groups"/>
    <property type="evidence" value="ECO:0007669"/>
    <property type="project" value="InterPro"/>
</dbReference>
<dbReference type="OrthoDB" id="6623990at2"/>